<reference evidence="1" key="1">
    <citation type="submission" date="2020-03" db="EMBL/GenBank/DDBJ databases">
        <title>The deep terrestrial virosphere.</title>
        <authorList>
            <person name="Holmfeldt K."/>
            <person name="Nilsson E."/>
            <person name="Simone D."/>
            <person name="Lopez-Fernandez M."/>
            <person name="Wu X."/>
            <person name="de Brujin I."/>
            <person name="Lundin D."/>
            <person name="Andersson A."/>
            <person name="Bertilsson S."/>
            <person name="Dopson M."/>
        </authorList>
    </citation>
    <scope>NUCLEOTIDE SEQUENCE</scope>
    <source>
        <strain evidence="1">MM171A01899</strain>
        <strain evidence="2">MM171B01365</strain>
        <strain evidence="3">TM448B04332</strain>
    </source>
</reference>
<dbReference type="EMBL" id="MT145070">
    <property type="protein sequence ID" value="QJI03239.1"/>
    <property type="molecule type" value="Genomic_DNA"/>
</dbReference>
<name>A0A6M3LWH8_9ZZZZ</name>
<sequence length="113" mass="13236">MKEQNQKIAEKFKAIRDIADTYLNLRYPDAPDPDQFMGDIDKKLDEYGELRQPRWAIAEISRLLEEHGYEHREGYSSLTQEENHHFVLGTILISMIVKENADEETLKSLRNEG</sequence>
<dbReference type="EMBL" id="MT143575">
    <property type="protein sequence ID" value="QJA98369.1"/>
    <property type="molecule type" value="Genomic_DNA"/>
</dbReference>
<evidence type="ECO:0000313" key="2">
    <source>
        <dbReference type="EMBL" id="QJB02336.1"/>
    </source>
</evidence>
<evidence type="ECO:0000313" key="3">
    <source>
        <dbReference type="EMBL" id="QJI03239.1"/>
    </source>
</evidence>
<dbReference type="AlphaFoldDB" id="A0A6M3LWH8"/>
<proteinExistence type="predicted"/>
<organism evidence="1">
    <name type="scientific">viral metagenome</name>
    <dbReference type="NCBI Taxonomy" id="1070528"/>
    <lineage>
        <taxon>unclassified sequences</taxon>
        <taxon>metagenomes</taxon>
        <taxon>organismal metagenomes</taxon>
    </lineage>
</organism>
<accession>A0A6M3LWH8</accession>
<gene>
    <name evidence="1" type="ORF">MM171A01899_0002</name>
    <name evidence="2" type="ORF">MM171B01365_0014</name>
    <name evidence="3" type="ORF">TM448B04332_0008</name>
</gene>
<evidence type="ECO:0000313" key="1">
    <source>
        <dbReference type="EMBL" id="QJA98369.1"/>
    </source>
</evidence>
<protein>
    <submittedName>
        <fullName evidence="1">Uncharacterized protein</fullName>
    </submittedName>
</protein>
<dbReference type="EMBL" id="MT143775">
    <property type="protein sequence ID" value="QJB02336.1"/>
    <property type="molecule type" value="Genomic_DNA"/>
</dbReference>